<name>A0ABN9QXE4_9DINO</name>
<feature type="region of interest" description="Disordered" evidence="1">
    <location>
        <begin position="1"/>
        <end position="141"/>
    </location>
</feature>
<feature type="compositionally biased region" description="Low complexity" evidence="1">
    <location>
        <begin position="88"/>
        <end position="97"/>
    </location>
</feature>
<gene>
    <name evidence="2" type="ORF">PCOR1329_LOCUS14339</name>
</gene>
<evidence type="ECO:0000313" key="2">
    <source>
        <dbReference type="EMBL" id="CAK0808906.1"/>
    </source>
</evidence>
<comment type="caution">
    <text evidence="2">The sequence shown here is derived from an EMBL/GenBank/DDBJ whole genome shotgun (WGS) entry which is preliminary data.</text>
</comment>
<accession>A0ABN9QXE4</accession>
<dbReference type="Proteomes" id="UP001189429">
    <property type="component" value="Unassembled WGS sequence"/>
</dbReference>
<organism evidence="2 3">
    <name type="scientific">Prorocentrum cordatum</name>
    <dbReference type="NCBI Taxonomy" id="2364126"/>
    <lineage>
        <taxon>Eukaryota</taxon>
        <taxon>Sar</taxon>
        <taxon>Alveolata</taxon>
        <taxon>Dinophyceae</taxon>
        <taxon>Prorocentrales</taxon>
        <taxon>Prorocentraceae</taxon>
        <taxon>Prorocentrum</taxon>
    </lineage>
</organism>
<protein>
    <submittedName>
        <fullName evidence="2">Uncharacterized protein</fullName>
    </submittedName>
</protein>
<evidence type="ECO:0000256" key="1">
    <source>
        <dbReference type="SAM" id="MobiDB-lite"/>
    </source>
</evidence>
<evidence type="ECO:0000313" key="3">
    <source>
        <dbReference type="Proteomes" id="UP001189429"/>
    </source>
</evidence>
<proteinExistence type="predicted"/>
<keyword evidence="3" id="KW-1185">Reference proteome</keyword>
<dbReference type="EMBL" id="CAUYUJ010004280">
    <property type="protein sequence ID" value="CAK0808906.1"/>
    <property type="molecule type" value="Genomic_DNA"/>
</dbReference>
<sequence>MVQRLRAPQRRPRWPGGGRGGLPTALAAARKQASLDVPALGSGPPRRGWSIVGGRRPQTSRDDLLPCGASTSGPAPASCGRPEERPRSSPAAPADPRGCGRRARRAGPHGGNLLPEAGSGGPGAEGQPRPRPPRGAAGTAN</sequence>
<reference evidence="2" key="1">
    <citation type="submission" date="2023-10" db="EMBL/GenBank/DDBJ databases">
        <authorList>
            <person name="Chen Y."/>
            <person name="Shah S."/>
            <person name="Dougan E. K."/>
            <person name="Thang M."/>
            <person name="Chan C."/>
        </authorList>
    </citation>
    <scope>NUCLEOTIDE SEQUENCE [LARGE SCALE GENOMIC DNA]</scope>
</reference>